<dbReference type="STRING" id="215200.SAMN05216454_11222"/>
<accession>A0A1H8JAH2</accession>
<keyword evidence="4" id="KW-0645">Protease</keyword>
<dbReference type="InterPro" id="IPR000169">
    <property type="entry name" value="Pept_cys_AS"/>
</dbReference>
<feature type="domain" description="Peptidase C1A papain C-terminal" evidence="3">
    <location>
        <begin position="107"/>
        <end position="341"/>
    </location>
</feature>
<evidence type="ECO:0000256" key="2">
    <source>
        <dbReference type="SAM" id="SignalP"/>
    </source>
</evidence>
<dbReference type="EMBL" id="FODF01000012">
    <property type="protein sequence ID" value="SEN77762.1"/>
    <property type="molecule type" value="Genomic_DNA"/>
</dbReference>
<dbReference type="PANTHER" id="PTHR30032:SF8">
    <property type="entry name" value="GERMINATION-SPECIFIC N-ACETYLMURAMOYL-L-ALANINE AMIDASE"/>
    <property type="match status" value="1"/>
</dbReference>
<feature type="chain" id="PRO_5011503002" evidence="2">
    <location>
        <begin position="34"/>
        <end position="817"/>
    </location>
</feature>
<feature type="signal peptide" evidence="2">
    <location>
        <begin position="1"/>
        <end position="33"/>
    </location>
</feature>
<dbReference type="PANTHER" id="PTHR30032">
    <property type="entry name" value="N-ACETYLMURAMOYL-L-ALANINE AMIDASE-RELATED"/>
    <property type="match status" value="1"/>
</dbReference>
<dbReference type="InterPro" id="IPR040528">
    <property type="entry name" value="Lectin-like"/>
</dbReference>
<dbReference type="GO" id="GO:0006508">
    <property type="term" value="P:proteolysis"/>
    <property type="evidence" value="ECO:0007669"/>
    <property type="project" value="UniProtKB-KW"/>
</dbReference>
<sequence>MIYKKKQVKNKIICTALVAVLLSTGIFPMYSHAEDRNVNDVYSYENVHPETASEEVQNSETSEDNTTVSDENIYKKHDNDAGIASFDFRGTEVAGENNKKSEEDAKLRKYDPRILGYMTDVKDQGKLGICWTFTGNAALESFLKRNGYGDYHLSEEHMRWWGKDGVYDWNIGDEEGSTNETSVGYFTSWLGPKYEKDLPYNGNQTRLEGAKKPANYDSAPLTDIQVLDVVNVARDRESVKSAITKYGAVTSGYYNNPRYVSRDEDSFFCNEALGQNHAIAIVGWDDDYSKDNFDGRAGKPQNNGAWLVKNSWGKYNSENGYLWISYEDKTILSFTDNYSIARVQQEQGQKMYQHEYSLSSMLKDNVVSAANRFNFGKNESLQGVMFATDSGGANYELYFIPEENGALNYAGRMYLKSGKVPFSGYFTVDISDFPLPTGYGALMVKLDDRSNGKKASIGLEKNVADFKMFVSKGQKGETYLLKNGKFEDLNSMEQFAPGNVVIKGITKPLEGGDEITGSDRFDTAVRIASRGWTTSNEVFLVNGSAIADALTATPLAKLKSAPILLTKKDSADKIVMDKIKSLGAKKVTIIGGDNSVSEKVVKQLKAEGLDVERIAGTSRYDTSKKIAENIMYNKKDIEAVAIANGKKGLADAISFSSVAGEKTIPILLSDEKGKVDSPDGLTDLYSVKDSYIIGGEQSVPKSVEKDFTNVTRLSGNDRNDTNAKIIEKFYPNDELDYAFVVKDGNKNQDMLIDGLAVGAYASDVKSPIILSHGRLSELQKEVLKKKKIKNITQVGGGMNSMSVTELLIMKEAQKKSY</sequence>
<dbReference type="AlphaFoldDB" id="A0A1H8JAH2"/>
<dbReference type="Pfam" id="PF00112">
    <property type="entry name" value="Peptidase_C1"/>
    <property type="match status" value="1"/>
</dbReference>
<dbReference type="SUPFAM" id="SSF54001">
    <property type="entry name" value="Cysteine proteinases"/>
    <property type="match status" value="1"/>
</dbReference>
<dbReference type="RefSeq" id="WP_091975873.1">
    <property type="nucleotide sequence ID" value="NZ_CAUWDX010000006.1"/>
</dbReference>
<keyword evidence="2" id="KW-0732">Signal</keyword>
<name>A0A1H8JAH2_9FIRM</name>
<dbReference type="InterPro" id="IPR038765">
    <property type="entry name" value="Papain-like_cys_pep_sf"/>
</dbReference>
<protein>
    <submittedName>
        <fullName evidence="4">Cysteine protease, C1A family</fullName>
    </submittedName>
</protein>
<dbReference type="Gene3D" id="3.90.70.10">
    <property type="entry name" value="Cysteine proteinases"/>
    <property type="match status" value="1"/>
</dbReference>
<feature type="compositionally biased region" description="Polar residues" evidence="1">
    <location>
        <begin position="54"/>
        <end position="70"/>
    </location>
</feature>
<evidence type="ECO:0000259" key="3">
    <source>
        <dbReference type="SMART" id="SM00645"/>
    </source>
</evidence>
<organism evidence="4 5">
    <name type="scientific">Peptostreptococcus russellii</name>
    <dbReference type="NCBI Taxonomy" id="215200"/>
    <lineage>
        <taxon>Bacteria</taxon>
        <taxon>Bacillati</taxon>
        <taxon>Bacillota</taxon>
        <taxon>Clostridia</taxon>
        <taxon>Peptostreptococcales</taxon>
        <taxon>Peptostreptococcaceae</taxon>
        <taxon>Peptostreptococcus</taxon>
    </lineage>
</organism>
<dbReference type="Pfam" id="PF04122">
    <property type="entry name" value="CW_binding_2"/>
    <property type="match status" value="3"/>
</dbReference>
<keyword evidence="4" id="KW-0378">Hydrolase</keyword>
<dbReference type="CDD" id="cd02619">
    <property type="entry name" value="Peptidase_C1"/>
    <property type="match status" value="1"/>
</dbReference>
<dbReference type="PROSITE" id="PS00139">
    <property type="entry name" value="THIOL_PROTEASE_CYS"/>
    <property type="match status" value="1"/>
</dbReference>
<dbReference type="InterPro" id="IPR051922">
    <property type="entry name" value="Bact_Sporulation_Assoc"/>
</dbReference>
<dbReference type="Gene3D" id="3.40.50.12090">
    <property type="match status" value="2"/>
</dbReference>
<keyword evidence="5" id="KW-1185">Reference proteome</keyword>
<dbReference type="GO" id="GO:0008234">
    <property type="term" value="F:cysteine-type peptidase activity"/>
    <property type="evidence" value="ECO:0007669"/>
    <property type="project" value="InterPro"/>
</dbReference>
<evidence type="ECO:0000313" key="4">
    <source>
        <dbReference type="EMBL" id="SEN77762.1"/>
    </source>
</evidence>
<proteinExistence type="predicted"/>
<dbReference type="OrthoDB" id="3648721at2"/>
<dbReference type="Proteomes" id="UP000199512">
    <property type="component" value="Unassembled WGS sequence"/>
</dbReference>
<dbReference type="InterPro" id="IPR007253">
    <property type="entry name" value="Cell_wall-bd_2"/>
</dbReference>
<reference evidence="4 5" key="1">
    <citation type="submission" date="2016-10" db="EMBL/GenBank/DDBJ databases">
        <authorList>
            <person name="de Groot N.N."/>
        </authorList>
    </citation>
    <scope>NUCLEOTIDE SEQUENCE [LARGE SCALE GENOMIC DNA]</scope>
    <source>
        <strain evidence="4 5">Calf135</strain>
    </source>
</reference>
<dbReference type="InterPro" id="IPR000668">
    <property type="entry name" value="Peptidase_C1A_C"/>
</dbReference>
<evidence type="ECO:0000256" key="1">
    <source>
        <dbReference type="SAM" id="MobiDB-lite"/>
    </source>
</evidence>
<feature type="region of interest" description="Disordered" evidence="1">
    <location>
        <begin position="48"/>
        <end position="74"/>
    </location>
</feature>
<dbReference type="Pfam" id="PF18560">
    <property type="entry name" value="Lectin_like"/>
    <property type="match status" value="1"/>
</dbReference>
<gene>
    <name evidence="4" type="ORF">SAMN05216454_11222</name>
</gene>
<dbReference type="SMART" id="SM00645">
    <property type="entry name" value="Pept_C1"/>
    <property type="match status" value="1"/>
</dbReference>
<evidence type="ECO:0000313" key="5">
    <source>
        <dbReference type="Proteomes" id="UP000199512"/>
    </source>
</evidence>